<organism evidence="1 2">
    <name type="scientific">Methanothermococcus okinawensis</name>
    <dbReference type="NCBI Taxonomy" id="155863"/>
    <lineage>
        <taxon>Archaea</taxon>
        <taxon>Methanobacteriati</taxon>
        <taxon>Methanobacteriota</taxon>
        <taxon>Methanomada group</taxon>
        <taxon>Methanococci</taxon>
        <taxon>Methanococcales</taxon>
        <taxon>Methanococcaceae</taxon>
        <taxon>Methanothermococcus</taxon>
    </lineage>
</organism>
<reference evidence="1" key="1">
    <citation type="journal article" date="2020" name="ISME J.">
        <title>Gammaproteobacteria mediating utilization of methyl-, sulfur- and petroleum organic compounds in deep ocean hydrothermal plumes.</title>
        <authorList>
            <person name="Zhou Z."/>
            <person name="Liu Y."/>
            <person name="Pan J."/>
            <person name="Cron B.R."/>
            <person name="Toner B.M."/>
            <person name="Anantharaman K."/>
            <person name="Breier J.A."/>
            <person name="Dick G.J."/>
            <person name="Li M."/>
        </authorList>
    </citation>
    <scope>NUCLEOTIDE SEQUENCE</scope>
    <source>
        <strain evidence="1">SZUA-1385</strain>
    </source>
</reference>
<comment type="caution">
    <text evidence="1">The sequence shown here is derived from an EMBL/GenBank/DDBJ whole genome shotgun (WGS) entry which is preliminary data.</text>
</comment>
<sequence length="269" mass="32358">MDSKKLIKKILIDTYKNLDEYSKDLIRSCDFEVIFKDLYIIEKNTGKKKTLEHLEDCESLLSFEAQERKYILKKVNLDNYFKNIIEIFISSEASENGYIFKVDENYKVIMPSKFMTYEHRERILEWTELSEEELDKKLEDFYEIVDKEIENLKKLDGMEYYNFVIYADVFMDLDVIENIVERDSDMTIIWIHPLYLFSSEIVIRGIIAYELSSYNKKIIEKYYREIIEYCKEYKKLSNKNLNILKKIRDIALKSNDKEAINLINEIEGM</sequence>
<evidence type="ECO:0000313" key="1">
    <source>
        <dbReference type="EMBL" id="HIP17607.1"/>
    </source>
</evidence>
<gene>
    <name evidence="1" type="ORF">EYG76_04865</name>
</gene>
<accession>A0A833DSD1</accession>
<name>A0A833DSD1_9EURY</name>
<dbReference type="Proteomes" id="UP000605144">
    <property type="component" value="Unassembled WGS sequence"/>
</dbReference>
<evidence type="ECO:0000313" key="2">
    <source>
        <dbReference type="Proteomes" id="UP000605144"/>
    </source>
</evidence>
<protein>
    <submittedName>
        <fullName evidence="1">Uncharacterized protein</fullName>
    </submittedName>
</protein>
<dbReference type="AlphaFoldDB" id="A0A833DSD1"/>
<proteinExistence type="predicted"/>
<dbReference type="EMBL" id="DQSV01000093">
    <property type="protein sequence ID" value="HIP17607.1"/>
    <property type="molecule type" value="Genomic_DNA"/>
</dbReference>